<proteinExistence type="predicted"/>
<sequence length="100" mass="12164">MLDTVAPTDLPTYRCGWRDIATGLVRPTNKCAQFFEDLRSNQQRLTSPEQVRRWYGQQEAYWKSRLLLRLWNRDSLQLLSLHYKRRMIRAVEVWVWTYTD</sequence>
<organism evidence="1 2">
    <name type="scientific">Amanita muscaria (strain Koide BX008)</name>
    <dbReference type="NCBI Taxonomy" id="946122"/>
    <lineage>
        <taxon>Eukaryota</taxon>
        <taxon>Fungi</taxon>
        <taxon>Dikarya</taxon>
        <taxon>Basidiomycota</taxon>
        <taxon>Agaricomycotina</taxon>
        <taxon>Agaricomycetes</taxon>
        <taxon>Agaricomycetidae</taxon>
        <taxon>Agaricales</taxon>
        <taxon>Pluteineae</taxon>
        <taxon>Amanitaceae</taxon>
        <taxon>Amanita</taxon>
    </lineage>
</organism>
<evidence type="ECO:0000313" key="2">
    <source>
        <dbReference type="Proteomes" id="UP000054549"/>
    </source>
</evidence>
<dbReference type="Proteomes" id="UP000054549">
    <property type="component" value="Unassembled WGS sequence"/>
</dbReference>
<name>A0A0C2X9K8_AMAMK</name>
<dbReference type="AlphaFoldDB" id="A0A0C2X9K8"/>
<accession>A0A0C2X9K8</accession>
<keyword evidence="2" id="KW-1185">Reference proteome</keyword>
<protein>
    <submittedName>
        <fullName evidence="1">Uncharacterized protein</fullName>
    </submittedName>
</protein>
<dbReference type="EMBL" id="KN818242">
    <property type="protein sequence ID" value="KIL65478.1"/>
    <property type="molecule type" value="Genomic_DNA"/>
</dbReference>
<gene>
    <name evidence="1" type="ORF">M378DRAFT_530037</name>
</gene>
<dbReference type="InParanoid" id="A0A0C2X9K8"/>
<evidence type="ECO:0000313" key="1">
    <source>
        <dbReference type="EMBL" id="KIL65478.1"/>
    </source>
</evidence>
<reference evidence="1 2" key="1">
    <citation type="submission" date="2014-04" db="EMBL/GenBank/DDBJ databases">
        <title>Evolutionary Origins and Diversification of the Mycorrhizal Mutualists.</title>
        <authorList>
            <consortium name="DOE Joint Genome Institute"/>
            <consortium name="Mycorrhizal Genomics Consortium"/>
            <person name="Kohler A."/>
            <person name="Kuo A."/>
            <person name="Nagy L.G."/>
            <person name="Floudas D."/>
            <person name="Copeland A."/>
            <person name="Barry K.W."/>
            <person name="Cichocki N."/>
            <person name="Veneault-Fourrey C."/>
            <person name="LaButti K."/>
            <person name="Lindquist E.A."/>
            <person name="Lipzen A."/>
            <person name="Lundell T."/>
            <person name="Morin E."/>
            <person name="Murat C."/>
            <person name="Riley R."/>
            <person name="Ohm R."/>
            <person name="Sun H."/>
            <person name="Tunlid A."/>
            <person name="Henrissat B."/>
            <person name="Grigoriev I.V."/>
            <person name="Hibbett D.S."/>
            <person name="Martin F."/>
        </authorList>
    </citation>
    <scope>NUCLEOTIDE SEQUENCE [LARGE SCALE GENOMIC DNA]</scope>
    <source>
        <strain evidence="1 2">Koide BX008</strain>
    </source>
</reference>
<dbReference type="HOGENOM" id="CLU_2305341_0_0_1"/>